<evidence type="ECO:0000256" key="2">
    <source>
        <dbReference type="ARBA" id="ARBA00022679"/>
    </source>
</evidence>
<dbReference type="GO" id="GO:0032259">
    <property type="term" value="P:methylation"/>
    <property type="evidence" value="ECO:0007669"/>
    <property type="project" value="UniProtKB-KW"/>
</dbReference>
<dbReference type="PANTHER" id="PTHR43191:SF7">
    <property type="entry name" value="OBP33PEP LIKE PROTEIN"/>
    <property type="match status" value="1"/>
</dbReference>
<dbReference type="InterPro" id="IPR001537">
    <property type="entry name" value="SpoU_MeTrfase"/>
</dbReference>
<sequence length="209" mass="23483">MIDLVMLQCSNIQCNLRFPAPLDDYNVFCPLCGERLIVTQYVLDNGYAHFNKLRGFRLECVLDNIRSAYNVGSILRSANAFGLDQIYLCGVTPSPTQSKVRKTSLGSEKTLSWKSHPNALDLVHEKKELDYTIYSIEACPTAQSLLDIGLKFNSEKILFILGNEIYGIDPEIRICSDAVLQIPIWGQKKSLNVATSFSIAAFYFSQLSR</sequence>
<dbReference type="Pfam" id="PF00588">
    <property type="entry name" value="SpoU_methylase"/>
    <property type="match status" value="1"/>
</dbReference>
<accession>A0A117LH10</accession>
<dbReference type="AlphaFoldDB" id="A0A117LH10"/>
<dbReference type="SUPFAM" id="SSF75217">
    <property type="entry name" value="alpha/beta knot"/>
    <property type="match status" value="1"/>
</dbReference>
<organism evidence="4 5">
    <name type="scientific">Anaerolinea thermophila</name>
    <dbReference type="NCBI Taxonomy" id="167964"/>
    <lineage>
        <taxon>Bacteria</taxon>
        <taxon>Bacillati</taxon>
        <taxon>Chloroflexota</taxon>
        <taxon>Anaerolineae</taxon>
        <taxon>Anaerolineales</taxon>
        <taxon>Anaerolineaceae</taxon>
        <taxon>Anaerolinea</taxon>
    </lineage>
</organism>
<evidence type="ECO:0000313" key="5">
    <source>
        <dbReference type="Proteomes" id="UP000064249"/>
    </source>
</evidence>
<dbReference type="Proteomes" id="UP000064249">
    <property type="component" value="Unassembled WGS sequence"/>
</dbReference>
<dbReference type="Gene3D" id="3.40.1280.10">
    <property type="match status" value="1"/>
</dbReference>
<dbReference type="InterPro" id="IPR029026">
    <property type="entry name" value="tRNA_m1G_MTases_N"/>
</dbReference>
<gene>
    <name evidence="4" type="ORF">XD73_0461</name>
</gene>
<name>A0A117LH10_9CHLR</name>
<dbReference type="EMBL" id="LGFU01000013">
    <property type="protein sequence ID" value="KUK46678.1"/>
    <property type="molecule type" value="Genomic_DNA"/>
</dbReference>
<keyword evidence="1 4" id="KW-0489">Methyltransferase</keyword>
<keyword evidence="2 4" id="KW-0808">Transferase</keyword>
<dbReference type="PANTHER" id="PTHR43191">
    <property type="entry name" value="RRNA METHYLTRANSFERASE 3"/>
    <property type="match status" value="1"/>
</dbReference>
<comment type="caution">
    <text evidence="4">The sequence shown here is derived from an EMBL/GenBank/DDBJ whole genome shotgun (WGS) entry which is preliminary data.</text>
</comment>
<evidence type="ECO:0000256" key="1">
    <source>
        <dbReference type="ARBA" id="ARBA00022603"/>
    </source>
</evidence>
<reference evidence="4 5" key="1">
    <citation type="journal article" date="2015" name="MBio">
        <title>Genome-Resolved Metagenomic Analysis Reveals Roles for Candidate Phyla and Other Microbial Community Members in Biogeochemical Transformations in Oil Reservoirs.</title>
        <authorList>
            <person name="Hu P."/>
            <person name="Tom L."/>
            <person name="Singh A."/>
            <person name="Thomas B.C."/>
            <person name="Baker B.J."/>
            <person name="Piceno Y.M."/>
            <person name="Andersen G.L."/>
            <person name="Banfield J.F."/>
        </authorList>
    </citation>
    <scope>NUCLEOTIDE SEQUENCE [LARGE SCALE GENOMIC DNA]</scope>
    <source>
        <strain evidence="4">46_16</strain>
    </source>
</reference>
<dbReference type="GO" id="GO:0003723">
    <property type="term" value="F:RNA binding"/>
    <property type="evidence" value="ECO:0007669"/>
    <property type="project" value="InterPro"/>
</dbReference>
<evidence type="ECO:0000259" key="3">
    <source>
        <dbReference type="Pfam" id="PF00588"/>
    </source>
</evidence>
<dbReference type="GO" id="GO:0008173">
    <property type="term" value="F:RNA methyltransferase activity"/>
    <property type="evidence" value="ECO:0007669"/>
    <property type="project" value="InterPro"/>
</dbReference>
<protein>
    <submittedName>
        <fullName evidence="4">Putative RNA methyltransferase</fullName>
    </submittedName>
</protein>
<dbReference type="InterPro" id="IPR051259">
    <property type="entry name" value="rRNA_Methyltransferase"/>
</dbReference>
<dbReference type="GO" id="GO:0006396">
    <property type="term" value="P:RNA processing"/>
    <property type="evidence" value="ECO:0007669"/>
    <property type="project" value="InterPro"/>
</dbReference>
<proteinExistence type="predicted"/>
<feature type="domain" description="tRNA/rRNA methyltransferase SpoU type" evidence="3">
    <location>
        <begin position="60"/>
        <end position="201"/>
    </location>
</feature>
<dbReference type="InterPro" id="IPR029028">
    <property type="entry name" value="Alpha/beta_knot_MTases"/>
</dbReference>
<evidence type="ECO:0000313" key="4">
    <source>
        <dbReference type="EMBL" id="KUK46678.1"/>
    </source>
</evidence>